<keyword evidence="8" id="KW-1185">Reference proteome</keyword>
<dbReference type="GO" id="GO:0008061">
    <property type="term" value="F:chitin binding"/>
    <property type="evidence" value="ECO:0007669"/>
    <property type="project" value="UniProtKB-KW"/>
</dbReference>
<dbReference type="PANTHER" id="PTHR23301:SF98">
    <property type="entry name" value="CHITIN-BINDING TYPE-2 DOMAIN-CONTAINING PROTEIN-RELATED"/>
    <property type="match status" value="1"/>
</dbReference>
<name>A0ABD2BXH0_VESMC</name>
<keyword evidence="1" id="KW-0147">Chitin-binding</keyword>
<dbReference type="InterPro" id="IPR036508">
    <property type="entry name" value="Chitin-bd_dom_sf"/>
</dbReference>
<evidence type="ECO:0000313" key="8">
    <source>
        <dbReference type="Proteomes" id="UP001607303"/>
    </source>
</evidence>
<organism evidence="7 8">
    <name type="scientific">Vespula maculifrons</name>
    <name type="common">Eastern yellow jacket</name>
    <name type="synonym">Wasp</name>
    <dbReference type="NCBI Taxonomy" id="7453"/>
    <lineage>
        <taxon>Eukaryota</taxon>
        <taxon>Metazoa</taxon>
        <taxon>Ecdysozoa</taxon>
        <taxon>Arthropoda</taxon>
        <taxon>Hexapoda</taxon>
        <taxon>Insecta</taxon>
        <taxon>Pterygota</taxon>
        <taxon>Neoptera</taxon>
        <taxon>Endopterygota</taxon>
        <taxon>Hymenoptera</taxon>
        <taxon>Apocrita</taxon>
        <taxon>Aculeata</taxon>
        <taxon>Vespoidea</taxon>
        <taxon>Vespidae</taxon>
        <taxon>Vespinae</taxon>
        <taxon>Vespula</taxon>
    </lineage>
</organism>
<reference evidence="7 8" key="1">
    <citation type="journal article" date="2024" name="Ann. Entomol. Soc. Am.">
        <title>Genomic analyses of the southern and eastern yellowjacket wasps (Hymenoptera: Vespidae) reveal evolutionary signatures of social life.</title>
        <authorList>
            <person name="Catto M.A."/>
            <person name="Caine P.B."/>
            <person name="Orr S.E."/>
            <person name="Hunt B.G."/>
            <person name="Goodisman M.A.D."/>
        </authorList>
    </citation>
    <scope>NUCLEOTIDE SEQUENCE [LARGE SCALE GENOMIC DNA]</scope>
    <source>
        <strain evidence="7">232</strain>
        <tissue evidence="7">Head and thorax</tissue>
    </source>
</reference>
<dbReference type="EMBL" id="JAYRBN010000065">
    <property type="protein sequence ID" value="KAL2737461.1"/>
    <property type="molecule type" value="Genomic_DNA"/>
</dbReference>
<proteinExistence type="predicted"/>
<dbReference type="Pfam" id="PF01607">
    <property type="entry name" value="CBM_14"/>
    <property type="match status" value="3"/>
</dbReference>
<keyword evidence="4" id="KW-1015">Disulfide bond</keyword>
<dbReference type="Gene3D" id="2.170.140.10">
    <property type="entry name" value="Chitin binding domain"/>
    <property type="match status" value="3"/>
</dbReference>
<feature type="domain" description="Chitin-binding type-2" evidence="6">
    <location>
        <begin position="88"/>
        <end position="146"/>
    </location>
</feature>
<dbReference type="PROSITE" id="PS50940">
    <property type="entry name" value="CHIT_BIND_II"/>
    <property type="match status" value="3"/>
</dbReference>
<evidence type="ECO:0000256" key="1">
    <source>
        <dbReference type="ARBA" id="ARBA00022669"/>
    </source>
</evidence>
<comment type="caution">
    <text evidence="7">The sequence shown here is derived from an EMBL/GenBank/DDBJ whole genome shotgun (WGS) entry which is preliminary data.</text>
</comment>
<dbReference type="SMART" id="SM00494">
    <property type="entry name" value="ChtBD2"/>
    <property type="match status" value="3"/>
</dbReference>
<dbReference type="PANTHER" id="PTHR23301">
    <property type="entry name" value="CHITIN BINDING PERITROPHIN-A"/>
    <property type="match status" value="1"/>
</dbReference>
<evidence type="ECO:0000259" key="6">
    <source>
        <dbReference type="PROSITE" id="PS50940"/>
    </source>
</evidence>
<sequence>MSLLSPVYFRGPVKIIKGREEHGRVHSRSLVIVKESSRASKEFQWPRIRSSICSSPTAFLPSHYALYQTHSKTQQSNHLVPSTRQVSQGSCPEKNGRFAIQSQCDAYIECIDGVPEEKLCPEGLVFNPDARFNYPCGYPIDVDCEGRPNRQPAQPTEDCPHQYGYFKVGDHQNCGQFMNCADGRGYIFDCPEGLAFNPESYRCDWPDQVPDCDAEAFLGFRCPEVKESPFLGGEIRFYRSTHDCQHYYICVNGHPRLLNCGEGNAFNELIDACDAAENVTGCAPEATNLISPNIHPTRLF</sequence>
<feature type="domain" description="Chitin-binding type-2" evidence="6">
    <location>
        <begin position="156"/>
        <end position="214"/>
    </location>
</feature>
<gene>
    <name evidence="7" type="ORF">V1477_012417</name>
</gene>
<feature type="domain" description="Chitin-binding type-2" evidence="6">
    <location>
        <begin position="219"/>
        <end position="284"/>
    </location>
</feature>
<keyword evidence="5" id="KW-0325">Glycoprotein</keyword>
<evidence type="ECO:0000256" key="3">
    <source>
        <dbReference type="ARBA" id="ARBA00022737"/>
    </source>
</evidence>
<protein>
    <submittedName>
        <fullName evidence="7">Protein obstructor-E-like</fullName>
    </submittedName>
</protein>
<accession>A0ABD2BXH0</accession>
<keyword evidence="2" id="KW-0732">Signal</keyword>
<dbReference type="SUPFAM" id="SSF57625">
    <property type="entry name" value="Invertebrate chitin-binding proteins"/>
    <property type="match status" value="3"/>
</dbReference>
<dbReference type="AlphaFoldDB" id="A0ABD2BXH0"/>
<evidence type="ECO:0000313" key="7">
    <source>
        <dbReference type="EMBL" id="KAL2737461.1"/>
    </source>
</evidence>
<dbReference type="Proteomes" id="UP001607303">
    <property type="component" value="Unassembled WGS sequence"/>
</dbReference>
<evidence type="ECO:0000256" key="4">
    <source>
        <dbReference type="ARBA" id="ARBA00023157"/>
    </source>
</evidence>
<dbReference type="InterPro" id="IPR051940">
    <property type="entry name" value="Chitin_bind-dev_reg"/>
</dbReference>
<evidence type="ECO:0000256" key="2">
    <source>
        <dbReference type="ARBA" id="ARBA00022729"/>
    </source>
</evidence>
<evidence type="ECO:0000256" key="5">
    <source>
        <dbReference type="ARBA" id="ARBA00023180"/>
    </source>
</evidence>
<keyword evidence="3" id="KW-0677">Repeat</keyword>
<dbReference type="InterPro" id="IPR002557">
    <property type="entry name" value="Chitin-bd_dom"/>
</dbReference>